<sequence>MRKLGVSVATIFVLLIVAVLAGPGFVDWNRYKEEITNQAVALTGRKLTIEGDLSLQILPRPSFSAKGVAFENALGGSQPSMVRLEELGVAIAIFPLLSGSLQVEEVMLRKPVVYIEKLPNGQGNWELSPRSAPEKKITDPSTDNVLGVEPPLGSDNSRSFLEDISLERFEVVEGTLVYLDTASGTREVFEDVNAEIVAGSLKGPFAMAGDLLLRGQRTEIEIDLGQFAQEGATAINAGIRLPDSQAKLKFTGFVSRHVNDLSYKGKFQGDGEDLGALLAELMQTNITTKANGDFEFTAALQGDQSELKVEDIVFRVGSQKITGGISGTLTGTPSLELVLASPRVNLDDILSFDESIAPAAKEVTRKTGQGSGTNKETSSSQVPEKRSWPVLPSDMRVSAQLVVNDVIFKKQLMREFVIQSKVEKGILHIDRFSAFLPNGGQLSLVGSYSDQNLSGQINARTEDLRGVLNWLEVETPTVPNDRLRRLEGKVKFSATPQALTLNPVSLTLDVTHFDGAATIALRDRVGVGARFVVDRIDLDAYQTQDLSGQTQSPVADPAITAGEENPQPTEIQKNKPGKSKPLKILDSFDANVDISVTEAKYNGLVFKGVNLDATLQQGNLEIRNGSLDDLLGSSVSFSGDFSGITSELQADATVIASVKDLPALLAATGVAAGQDIPDLGPLEVSGSIKGTLEDVTLDILGSALGGGYQLQGRLDPGNSNIYEGLLALDHPDTAQLIRRLDPGAAVNHNWGRMKARALVKLGQSRLELSELDGTVAETKIQGTVLADLGDQKTKIKVNLLTGLLDLDRLLPQKTQGGASGNASGGGSPASAGLNRRWSQSAIDVTLLSSADVELSLIADGLLQDGLRLDQVQLKATLENSVLNISEFTSQVYGGALSLTGVIERQGQDNALAAQLEIDGQNIESNDLFRSTADFKRISGPLSFKASLVSFGASEADLVQSLAGSGSLEGLLKARVKDQEVLGGALLGALGSKVPEISGVGDATSTLLQSFAGQPANLSGTYTIGNGVVVTRDLRLDGNNASVFSAAQVDLPAWLIDSQSDLFRTGDDPTKPFMTVLLTGPLDNPNPRVKGLFLQSKSGNNILQQLLGGESSQTEEPTAEPTGGGAEEPAPENTDKKETKKKKTRELIKGILNDLGG</sequence>
<protein>
    <submittedName>
        <fullName evidence="3">AsmA family protein</fullName>
    </submittedName>
</protein>
<accession>A0ABT4LI50</accession>
<organism evidence="3 4">
    <name type="scientific">Kiloniella laminariae</name>
    <dbReference type="NCBI Taxonomy" id="454162"/>
    <lineage>
        <taxon>Bacteria</taxon>
        <taxon>Pseudomonadati</taxon>
        <taxon>Pseudomonadota</taxon>
        <taxon>Alphaproteobacteria</taxon>
        <taxon>Rhodospirillales</taxon>
        <taxon>Kiloniellaceae</taxon>
        <taxon>Kiloniella</taxon>
    </lineage>
</organism>
<name>A0ABT4LI50_9PROT</name>
<evidence type="ECO:0000259" key="2">
    <source>
        <dbReference type="Pfam" id="PF05170"/>
    </source>
</evidence>
<dbReference type="PANTHER" id="PTHR30441">
    <property type="entry name" value="DUF748 DOMAIN-CONTAINING PROTEIN"/>
    <property type="match status" value="1"/>
</dbReference>
<dbReference type="InterPro" id="IPR052894">
    <property type="entry name" value="AsmA-related"/>
</dbReference>
<reference evidence="3" key="1">
    <citation type="submission" date="2022-12" db="EMBL/GenBank/DDBJ databases">
        <title>Bacterial isolates from different developmental stages of Nematostella vectensis.</title>
        <authorList>
            <person name="Fraune S."/>
        </authorList>
    </citation>
    <scope>NUCLEOTIDE SEQUENCE</scope>
    <source>
        <strain evidence="3">G21630-S1</strain>
    </source>
</reference>
<feature type="domain" description="AsmA" evidence="2">
    <location>
        <begin position="2"/>
        <end position="208"/>
    </location>
</feature>
<dbReference type="Pfam" id="PF05170">
    <property type="entry name" value="AsmA"/>
    <property type="match status" value="2"/>
</dbReference>
<feature type="region of interest" description="Disordered" evidence="1">
    <location>
        <begin position="547"/>
        <end position="578"/>
    </location>
</feature>
<proteinExistence type="predicted"/>
<feature type="domain" description="AsmA" evidence="2">
    <location>
        <begin position="767"/>
        <end position="966"/>
    </location>
</feature>
<evidence type="ECO:0000256" key="1">
    <source>
        <dbReference type="SAM" id="MobiDB-lite"/>
    </source>
</evidence>
<keyword evidence="4" id="KW-1185">Reference proteome</keyword>
<dbReference type="EMBL" id="JAPWGY010000002">
    <property type="protein sequence ID" value="MCZ4280778.1"/>
    <property type="molecule type" value="Genomic_DNA"/>
</dbReference>
<feature type="region of interest" description="Disordered" evidence="1">
    <location>
        <begin position="125"/>
        <end position="149"/>
    </location>
</feature>
<comment type="caution">
    <text evidence="3">The sequence shown here is derived from an EMBL/GenBank/DDBJ whole genome shotgun (WGS) entry which is preliminary data.</text>
</comment>
<feature type="region of interest" description="Disordered" evidence="1">
    <location>
        <begin position="1108"/>
        <end position="1156"/>
    </location>
</feature>
<feature type="region of interest" description="Disordered" evidence="1">
    <location>
        <begin position="362"/>
        <end position="386"/>
    </location>
</feature>
<evidence type="ECO:0000313" key="3">
    <source>
        <dbReference type="EMBL" id="MCZ4280778.1"/>
    </source>
</evidence>
<dbReference type="Proteomes" id="UP001069802">
    <property type="component" value="Unassembled WGS sequence"/>
</dbReference>
<feature type="compositionally biased region" description="Polar residues" evidence="1">
    <location>
        <begin position="366"/>
        <end position="382"/>
    </location>
</feature>
<dbReference type="PANTHER" id="PTHR30441:SF4">
    <property type="entry name" value="PROTEIN ASMA"/>
    <property type="match status" value="1"/>
</dbReference>
<dbReference type="InterPro" id="IPR007844">
    <property type="entry name" value="AsmA"/>
</dbReference>
<evidence type="ECO:0000313" key="4">
    <source>
        <dbReference type="Proteomes" id="UP001069802"/>
    </source>
</evidence>
<gene>
    <name evidence="3" type="ORF">O4H49_08315</name>
</gene>
<dbReference type="RefSeq" id="WP_269422958.1">
    <property type="nucleotide sequence ID" value="NZ_JAPWGY010000002.1"/>
</dbReference>